<sequence length="33" mass="3647">QREKERGISLFGPHHDDLGFSVNGMDAQTYGSP</sequence>
<gene>
    <name evidence="2" type="primary">recF</name>
    <name evidence="2" type="ORF">SS7213T_02753</name>
</gene>
<organism evidence="2 3">
    <name type="scientific">Staphylococcus simiae CCM 7213 = CCUG 51256</name>
    <dbReference type="NCBI Taxonomy" id="911238"/>
    <lineage>
        <taxon>Bacteria</taxon>
        <taxon>Bacillati</taxon>
        <taxon>Bacillota</taxon>
        <taxon>Bacilli</taxon>
        <taxon>Bacillales</taxon>
        <taxon>Staphylococcaceae</taxon>
        <taxon>Staphylococcus</taxon>
    </lineage>
</organism>
<keyword evidence="3" id="KW-1185">Reference proteome</keyword>
<dbReference type="InterPro" id="IPR042174">
    <property type="entry name" value="RecF_2"/>
</dbReference>
<feature type="non-terminal residue" evidence="2">
    <location>
        <position position="1"/>
    </location>
</feature>
<proteinExistence type="predicted"/>
<dbReference type="Gene3D" id="1.20.1050.90">
    <property type="entry name" value="RecF/RecN/SMC, N-terminal domain"/>
    <property type="match status" value="1"/>
</dbReference>
<comment type="caution">
    <text evidence="2">The sequence shown here is derived from an EMBL/GenBank/DDBJ whole genome shotgun (WGS) entry which is preliminary data.</text>
</comment>
<dbReference type="AlphaFoldDB" id="G5JGI2"/>
<feature type="region of interest" description="Disordered" evidence="1">
    <location>
        <begin position="1"/>
        <end position="33"/>
    </location>
</feature>
<name>G5JGI2_9STAP</name>
<dbReference type="Proteomes" id="UP000005413">
    <property type="component" value="Unassembled WGS sequence"/>
</dbReference>
<evidence type="ECO:0000313" key="2">
    <source>
        <dbReference type="EMBL" id="EHJ08704.1"/>
    </source>
</evidence>
<evidence type="ECO:0000313" key="3">
    <source>
        <dbReference type="Proteomes" id="UP000005413"/>
    </source>
</evidence>
<evidence type="ECO:0000256" key="1">
    <source>
        <dbReference type="SAM" id="MobiDB-lite"/>
    </source>
</evidence>
<feature type="non-terminal residue" evidence="2">
    <location>
        <position position="33"/>
    </location>
</feature>
<feature type="compositionally biased region" description="Basic and acidic residues" evidence="1">
    <location>
        <begin position="1"/>
        <end position="18"/>
    </location>
</feature>
<dbReference type="EMBL" id="AEUN01000106">
    <property type="protein sequence ID" value="EHJ08704.1"/>
    <property type="molecule type" value="Genomic_DNA"/>
</dbReference>
<accession>G5JGI2</accession>
<reference evidence="2 3" key="1">
    <citation type="journal article" date="2012" name="BMC Genomics">
        <title>Comparative genomic analysis of the genus Staphylococcus including Staphylococcus aureus and its newly described sister species Staphylococcus simiae.</title>
        <authorList>
            <person name="Suzuki H."/>
            <person name="Lefebure T."/>
            <person name="Pavinski Bitar P."/>
            <person name="Stanhope M.J."/>
        </authorList>
    </citation>
    <scope>NUCLEOTIDE SEQUENCE [LARGE SCALE GENOMIC DNA]</scope>
    <source>
        <strain evidence="2 3">CCM 7213</strain>
    </source>
</reference>
<protein>
    <submittedName>
        <fullName evidence="2">Recombination protein F</fullName>
    </submittedName>
</protein>